<dbReference type="EMBL" id="CP019911">
    <property type="protein sequence ID" value="AQW31388.1"/>
    <property type="molecule type" value="Genomic_DNA"/>
</dbReference>
<dbReference type="Proteomes" id="UP000189628">
    <property type="component" value="Chromosome"/>
</dbReference>
<gene>
    <name evidence="2" type="ORF">B0B51_00360</name>
</gene>
<name>A0A1U9VL14_9RALS</name>
<evidence type="ECO:0000313" key="3">
    <source>
        <dbReference type="Proteomes" id="UP000189628"/>
    </source>
</evidence>
<dbReference type="AlphaFoldDB" id="A0A1U9VL14"/>
<feature type="signal peptide" evidence="1">
    <location>
        <begin position="1"/>
        <end position="23"/>
    </location>
</feature>
<reference evidence="2 3" key="1">
    <citation type="submission" date="2017-02" db="EMBL/GenBank/DDBJ databases">
        <title>Blood Disease Bacterium A2-HR MARDI.</title>
        <authorList>
            <person name="Badrun R."/>
            <person name="Abu Bakar N."/>
            <person name="Laboh R."/>
        </authorList>
    </citation>
    <scope>NUCLEOTIDE SEQUENCE [LARGE SCALE GENOMIC DNA]</scope>
    <source>
        <strain evidence="2 3">A2-HR MARDI</strain>
    </source>
</reference>
<protein>
    <recommendedName>
        <fullName evidence="4">Lipoprotein</fullName>
    </recommendedName>
</protein>
<proteinExistence type="predicted"/>
<evidence type="ECO:0000256" key="1">
    <source>
        <dbReference type="SAM" id="SignalP"/>
    </source>
</evidence>
<evidence type="ECO:0000313" key="2">
    <source>
        <dbReference type="EMBL" id="AQW31388.1"/>
    </source>
</evidence>
<accession>A0A1U9VL14</accession>
<organism evidence="2 3">
    <name type="scientific">blood disease bacterium A2-HR MARDI</name>
    <dbReference type="NCBI Taxonomy" id="1944648"/>
    <lineage>
        <taxon>Bacteria</taxon>
        <taxon>Pseudomonadati</taxon>
        <taxon>Pseudomonadota</taxon>
        <taxon>Betaproteobacteria</taxon>
        <taxon>Burkholderiales</taxon>
        <taxon>Burkholderiaceae</taxon>
        <taxon>Ralstonia</taxon>
        <taxon>Ralstonia solanacearum species complex</taxon>
    </lineage>
</organism>
<sequence>MRLSLTGFLVGILSFGLAGCATAPRPAQPVEVSVPVAVPCKAPVPERPAFAVDALPIGSGIWEQMKALRAERFQRKGYEAELEAAVNACQ</sequence>
<evidence type="ECO:0008006" key="4">
    <source>
        <dbReference type="Google" id="ProtNLM"/>
    </source>
</evidence>
<keyword evidence="1" id="KW-0732">Signal</keyword>
<dbReference type="PROSITE" id="PS51257">
    <property type="entry name" value="PROKAR_LIPOPROTEIN"/>
    <property type="match status" value="1"/>
</dbReference>
<feature type="chain" id="PRO_5012934095" description="Lipoprotein" evidence="1">
    <location>
        <begin position="24"/>
        <end position="90"/>
    </location>
</feature>